<dbReference type="STRING" id="796925.A0A137NYG1"/>
<evidence type="ECO:0000313" key="4">
    <source>
        <dbReference type="Proteomes" id="UP000070444"/>
    </source>
</evidence>
<dbReference type="InterPro" id="IPR005025">
    <property type="entry name" value="FMN_Rdtase-like_dom"/>
</dbReference>
<dbReference type="GO" id="GO:0003955">
    <property type="term" value="F:NAD(P)H dehydrogenase (quinone) activity"/>
    <property type="evidence" value="ECO:0007669"/>
    <property type="project" value="InterPro"/>
</dbReference>
<dbReference type="Pfam" id="PF03358">
    <property type="entry name" value="FMN_red"/>
    <property type="match status" value="1"/>
</dbReference>
<feature type="domain" description="Flavodoxin-like" evidence="2">
    <location>
        <begin position="9"/>
        <end position="196"/>
    </location>
</feature>
<dbReference type="GO" id="GO:0010181">
    <property type="term" value="F:FMN binding"/>
    <property type="evidence" value="ECO:0007669"/>
    <property type="project" value="InterPro"/>
</dbReference>
<dbReference type="EMBL" id="KQ964607">
    <property type="protein sequence ID" value="KXN67900.1"/>
    <property type="molecule type" value="Genomic_DNA"/>
</dbReference>
<dbReference type="AlphaFoldDB" id="A0A137NYG1"/>
<proteinExistence type="inferred from homology"/>
<dbReference type="InterPro" id="IPR010089">
    <property type="entry name" value="Flavoprotein_WrbA-like"/>
</dbReference>
<dbReference type="NCBIfam" id="TIGR01755">
    <property type="entry name" value="flav_wrbA"/>
    <property type="match status" value="1"/>
</dbReference>
<dbReference type="OMA" id="SGMFEME"/>
<dbReference type="Proteomes" id="UP000070444">
    <property type="component" value="Unassembled WGS sequence"/>
</dbReference>
<evidence type="ECO:0000256" key="1">
    <source>
        <dbReference type="ARBA" id="ARBA00006961"/>
    </source>
</evidence>
<gene>
    <name evidence="3" type="ORF">CONCODRAFT_9965</name>
</gene>
<accession>A0A137NYG1</accession>
<sequence length="210" mass="22943">MTNTRTTKIAIPYYSTYTHVYQLAKAIKEGVEKVPNVEVTLYRIPETLPKEVLEKLHAAPPSEDPEITGEILAQVDGFLIGYPTRFGSFPAQVKTFIDSLGGLWYAKSLYGKFAGTFVSTSSQHGGQETTHLSLINWFAHNAINYVPLGYASPHVGEDQELLGGSPYGASTVTGPNGARQPNEKELETARIQGENFAKLVSTYVKGTDSE</sequence>
<organism evidence="3 4">
    <name type="scientific">Conidiobolus coronatus (strain ATCC 28846 / CBS 209.66 / NRRL 28638)</name>
    <name type="common">Delacroixia coronata</name>
    <dbReference type="NCBI Taxonomy" id="796925"/>
    <lineage>
        <taxon>Eukaryota</taxon>
        <taxon>Fungi</taxon>
        <taxon>Fungi incertae sedis</taxon>
        <taxon>Zoopagomycota</taxon>
        <taxon>Entomophthoromycotina</taxon>
        <taxon>Entomophthoromycetes</taxon>
        <taxon>Entomophthorales</taxon>
        <taxon>Ancylistaceae</taxon>
        <taxon>Conidiobolus</taxon>
    </lineage>
</organism>
<reference evidence="3 4" key="1">
    <citation type="journal article" date="2015" name="Genome Biol. Evol.">
        <title>Phylogenomic analyses indicate that early fungi evolved digesting cell walls of algal ancestors of land plants.</title>
        <authorList>
            <person name="Chang Y."/>
            <person name="Wang S."/>
            <person name="Sekimoto S."/>
            <person name="Aerts A.L."/>
            <person name="Choi C."/>
            <person name="Clum A."/>
            <person name="LaButti K.M."/>
            <person name="Lindquist E.A."/>
            <person name="Yee Ngan C."/>
            <person name="Ohm R.A."/>
            <person name="Salamov A.A."/>
            <person name="Grigoriev I.V."/>
            <person name="Spatafora J.W."/>
            <person name="Berbee M.L."/>
        </authorList>
    </citation>
    <scope>NUCLEOTIDE SEQUENCE [LARGE SCALE GENOMIC DNA]</scope>
    <source>
        <strain evidence="3 4">NRRL 28638</strain>
    </source>
</reference>
<keyword evidence="4" id="KW-1185">Reference proteome</keyword>
<evidence type="ECO:0000259" key="2">
    <source>
        <dbReference type="PROSITE" id="PS50902"/>
    </source>
</evidence>
<name>A0A137NYG1_CONC2</name>
<dbReference type="InterPro" id="IPR008254">
    <property type="entry name" value="Flavodoxin/NO_synth"/>
</dbReference>
<comment type="similarity">
    <text evidence="1">Belongs to the WrbA family.</text>
</comment>
<dbReference type="PROSITE" id="PS50902">
    <property type="entry name" value="FLAVODOXIN_LIKE"/>
    <property type="match status" value="1"/>
</dbReference>
<evidence type="ECO:0000313" key="3">
    <source>
        <dbReference type="EMBL" id="KXN67900.1"/>
    </source>
</evidence>
<dbReference type="GO" id="GO:0016020">
    <property type="term" value="C:membrane"/>
    <property type="evidence" value="ECO:0007669"/>
    <property type="project" value="TreeGrafter"/>
</dbReference>
<dbReference type="FunFam" id="3.40.50.360:FF:000001">
    <property type="entry name" value="NAD(P)H dehydrogenase (Quinone) FQR1-like"/>
    <property type="match status" value="1"/>
</dbReference>
<dbReference type="InterPro" id="IPR029039">
    <property type="entry name" value="Flavoprotein-like_sf"/>
</dbReference>
<dbReference type="Gene3D" id="3.40.50.360">
    <property type="match status" value="1"/>
</dbReference>
<dbReference type="SUPFAM" id="SSF52218">
    <property type="entry name" value="Flavoproteins"/>
    <property type="match status" value="1"/>
</dbReference>
<dbReference type="PANTHER" id="PTHR30546">
    <property type="entry name" value="FLAVODOXIN-RELATED PROTEIN WRBA-RELATED"/>
    <property type="match status" value="1"/>
</dbReference>
<dbReference type="NCBIfam" id="NF002999">
    <property type="entry name" value="PRK03767.1"/>
    <property type="match status" value="1"/>
</dbReference>
<protein>
    <submittedName>
        <fullName evidence="3">NADH-quinone oxidoreductase</fullName>
    </submittedName>
</protein>
<dbReference type="PANTHER" id="PTHR30546:SF23">
    <property type="entry name" value="FLAVOPROTEIN-LIKE PROTEIN YCP4-RELATED"/>
    <property type="match status" value="1"/>
</dbReference>
<dbReference type="OrthoDB" id="504689at2759"/>